<dbReference type="RefSeq" id="WP_272085107.1">
    <property type="nucleotide sequence ID" value="NZ_JAQNDL010000001.1"/>
</dbReference>
<proteinExistence type="predicted"/>
<protein>
    <submittedName>
        <fullName evidence="1">Uncharacterized protein</fullName>
    </submittedName>
</protein>
<dbReference type="EMBL" id="JAQNDL010000001">
    <property type="protein sequence ID" value="MDC0716615.1"/>
    <property type="molecule type" value="Genomic_DNA"/>
</dbReference>
<dbReference type="Proteomes" id="UP001221686">
    <property type="component" value="Unassembled WGS sequence"/>
</dbReference>
<keyword evidence="2" id="KW-1185">Reference proteome</keyword>
<comment type="caution">
    <text evidence="1">The sequence shown here is derived from an EMBL/GenBank/DDBJ whole genome shotgun (WGS) entry which is preliminary data.</text>
</comment>
<evidence type="ECO:0000313" key="1">
    <source>
        <dbReference type="EMBL" id="MDC0716615.1"/>
    </source>
</evidence>
<sequence>MLTIGKDQLARFREPPRRAFEIEMVAHLAAFSPPLFKTLGEAQMLVVVQQGMQAAERHGFDLRGPVRMYLELMLLFGSRFDTDPQYPWFHELLTTATDDPQMQRAGRIHDRVTEYRRQVAGPDDDFTFAALRRILQFAEQPLEYPPAQIVGELARQFAAVYPEKAAYIGEQALTSLIAEGVEAARGLKSPSARGEALMSVLMFAFGHGCADDPLYPWIANTIRDGLAPEPARWPVRLEKKAVTWLKHVLGDLPRRS</sequence>
<accession>A0ABT5DTZ9</accession>
<name>A0ABT5DTZ9_9BACT</name>
<evidence type="ECO:0000313" key="2">
    <source>
        <dbReference type="Proteomes" id="UP001221686"/>
    </source>
</evidence>
<reference evidence="1 2" key="1">
    <citation type="submission" date="2022-11" db="EMBL/GenBank/DDBJ databases">
        <title>Minimal conservation of predation-associated metabolite biosynthetic gene clusters underscores biosynthetic potential of Myxococcota including descriptions for ten novel species: Archangium lansinium sp. nov., Myxococcus landrumus sp. nov., Nannocystis bai.</title>
        <authorList>
            <person name="Ahearne A."/>
            <person name="Stevens C."/>
            <person name="Dowd S."/>
        </authorList>
    </citation>
    <scope>NUCLEOTIDE SEQUENCE [LARGE SCALE GENOMIC DNA]</scope>
    <source>
        <strain evidence="1 2">BB15-2</strain>
    </source>
</reference>
<organism evidence="1 2">
    <name type="scientific">Nannocystis bainbridge</name>
    <dbReference type="NCBI Taxonomy" id="2995303"/>
    <lineage>
        <taxon>Bacteria</taxon>
        <taxon>Pseudomonadati</taxon>
        <taxon>Myxococcota</taxon>
        <taxon>Polyangia</taxon>
        <taxon>Nannocystales</taxon>
        <taxon>Nannocystaceae</taxon>
        <taxon>Nannocystis</taxon>
    </lineage>
</organism>
<gene>
    <name evidence="1" type="ORF">POL25_06915</name>
</gene>